<feature type="region of interest" description="Disordered" evidence="6">
    <location>
        <begin position="277"/>
        <end position="307"/>
    </location>
</feature>
<dbReference type="VEuPathDB" id="VectorBase:AAEL024925"/>
<evidence type="ECO:0000256" key="6">
    <source>
        <dbReference type="SAM" id="MobiDB-lite"/>
    </source>
</evidence>
<feature type="region of interest" description="Disordered" evidence="6">
    <location>
        <begin position="604"/>
        <end position="633"/>
    </location>
</feature>
<dbReference type="InterPro" id="IPR013087">
    <property type="entry name" value="Znf_C2H2_type"/>
</dbReference>
<dbReference type="PANTHER" id="PTHR24379:SF121">
    <property type="entry name" value="C2H2-TYPE DOMAIN-CONTAINING PROTEIN"/>
    <property type="match status" value="1"/>
</dbReference>
<evidence type="ECO:0000256" key="5">
    <source>
        <dbReference type="PROSITE-ProRule" id="PRU00042"/>
    </source>
</evidence>
<feature type="domain" description="C2H2-type" evidence="7">
    <location>
        <begin position="403"/>
        <end position="425"/>
    </location>
</feature>
<feature type="compositionally biased region" description="Basic and acidic residues" evidence="6">
    <location>
        <begin position="607"/>
        <end position="620"/>
    </location>
</feature>
<dbReference type="PANTHER" id="PTHR24379">
    <property type="entry name" value="KRAB AND ZINC FINGER DOMAIN-CONTAINING"/>
    <property type="match status" value="1"/>
</dbReference>
<dbReference type="PROSITE" id="PS00028">
    <property type="entry name" value="ZINC_FINGER_C2H2_1"/>
    <property type="match status" value="8"/>
</dbReference>
<dbReference type="InterPro" id="IPR036236">
    <property type="entry name" value="Znf_C2H2_sf"/>
</dbReference>
<feature type="compositionally biased region" description="Acidic residues" evidence="6">
    <location>
        <begin position="624"/>
        <end position="633"/>
    </location>
</feature>
<feature type="domain" description="C2H2-type" evidence="7">
    <location>
        <begin position="433"/>
        <end position="461"/>
    </location>
</feature>
<name>A0A0N8ERY7_AEDAE</name>
<dbReference type="SMART" id="SM00355">
    <property type="entry name" value="ZnF_C2H2"/>
    <property type="match status" value="11"/>
</dbReference>
<evidence type="ECO:0000256" key="4">
    <source>
        <dbReference type="ARBA" id="ARBA00022833"/>
    </source>
</evidence>
<dbReference type="SUPFAM" id="SSF57667">
    <property type="entry name" value="beta-beta-alpha zinc fingers"/>
    <property type="match status" value="2"/>
</dbReference>
<protein>
    <submittedName>
        <fullName evidence="8">Putative transcription factor grauzone</fullName>
    </submittedName>
</protein>
<keyword evidence="3 5" id="KW-0863">Zinc-finger</keyword>
<dbReference type="InterPro" id="IPR012934">
    <property type="entry name" value="Znf_AD"/>
</dbReference>
<dbReference type="EMBL" id="GDUN01000954">
    <property type="protein sequence ID" value="JAN94965.1"/>
    <property type="molecule type" value="mRNA"/>
</dbReference>
<dbReference type="GO" id="GO:0008270">
    <property type="term" value="F:zinc ion binding"/>
    <property type="evidence" value="ECO:0007669"/>
    <property type="project" value="UniProtKB-KW"/>
</dbReference>
<keyword evidence="4" id="KW-0862">Zinc</keyword>
<dbReference type="GO" id="GO:0005634">
    <property type="term" value="C:nucleus"/>
    <property type="evidence" value="ECO:0007669"/>
    <property type="project" value="InterPro"/>
</dbReference>
<proteinExistence type="evidence at transcript level"/>
<evidence type="ECO:0000256" key="1">
    <source>
        <dbReference type="ARBA" id="ARBA00022723"/>
    </source>
</evidence>
<keyword evidence="1" id="KW-0479">Metal-binding</keyword>
<evidence type="ECO:0000256" key="3">
    <source>
        <dbReference type="ARBA" id="ARBA00022771"/>
    </source>
</evidence>
<dbReference type="Pfam" id="PF00096">
    <property type="entry name" value="zf-C2H2"/>
    <property type="match status" value="4"/>
</dbReference>
<dbReference type="Gene3D" id="3.30.160.60">
    <property type="entry name" value="Classic Zinc Finger"/>
    <property type="match status" value="6"/>
</dbReference>
<evidence type="ECO:0000259" key="7">
    <source>
        <dbReference type="PROSITE" id="PS50157"/>
    </source>
</evidence>
<feature type="compositionally biased region" description="Acidic residues" evidence="6">
    <location>
        <begin position="148"/>
        <end position="170"/>
    </location>
</feature>
<feature type="domain" description="C2H2-type" evidence="7">
    <location>
        <begin position="317"/>
        <end position="344"/>
    </location>
</feature>
<evidence type="ECO:0000256" key="2">
    <source>
        <dbReference type="ARBA" id="ARBA00022737"/>
    </source>
</evidence>
<dbReference type="Gene3D" id="3.40.1800.20">
    <property type="match status" value="1"/>
</dbReference>
<dbReference type="SMART" id="SM00868">
    <property type="entry name" value="zf-AD"/>
    <property type="match status" value="1"/>
</dbReference>
<feature type="compositionally biased region" description="Acidic residues" evidence="6">
    <location>
        <begin position="112"/>
        <end position="126"/>
    </location>
</feature>
<organism evidence="8">
    <name type="scientific">Aedes aegypti</name>
    <name type="common">Yellowfever mosquito</name>
    <name type="synonym">Culex aegypti</name>
    <dbReference type="NCBI Taxonomy" id="7159"/>
    <lineage>
        <taxon>Eukaryota</taxon>
        <taxon>Metazoa</taxon>
        <taxon>Ecdysozoa</taxon>
        <taxon>Arthropoda</taxon>
        <taxon>Hexapoda</taxon>
        <taxon>Insecta</taxon>
        <taxon>Pterygota</taxon>
        <taxon>Neoptera</taxon>
        <taxon>Endopterygota</taxon>
        <taxon>Diptera</taxon>
        <taxon>Nematocera</taxon>
        <taxon>Culicoidea</taxon>
        <taxon>Culicidae</taxon>
        <taxon>Culicinae</taxon>
        <taxon>Aedini</taxon>
        <taxon>Aedes</taxon>
        <taxon>Stegomyia</taxon>
    </lineage>
</organism>
<accession>A0A0N8ERY7</accession>
<feature type="region of interest" description="Disordered" evidence="6">
    <location>
        <begin position="112"/>
        <end position="174"/>
    </location>
</feature>
<reference evidence="8" key="1">
    <citation type="journal article" date="2016" name="PLoS ONE">
        <title>A Deep Insight into the Sialome of Male and Female Aedes aegypti Mosquitoes.</title>
        <authorList>
            <person name="Ribeiro J.M."/>
            <person name="Martin-Martin I."/>
            <person name="Arca B."/>
            <person name="Calvo E."/>
        </authorList>
    </citation>
    <scope>NUCLEOTIDE SEQUENCE</scope>
    <source>
        <strain evidence="8">Liverpool</strain>
        <tissue evidence="8">Salivary glands</tissue>
    </source>
</reference>
<keyword evidence="2" id="KW-0677">Repeat</keyword>
<evidence type="ECO:0000313" key="8">
    <source>
        <dbReference type="EMBL" id="JAN94965.1"/>
    </source>
</evidence>
<dbReference type="AlphaFoldDB" id="A0A0N8ERY7"/>
<feature type="domain" description="C2H2-type" evidence="7">
    <location>
        <begin position="575"/>
        <end position="603"/>
    </location>
</feature>
<sequence length="633" mass="74100">MDQPKLLQRMVQQNRCLTCFDRTGTDARHTGDSEVFQIVRKHLWFTETDLAGSASICGGCWESIDGFHQFYVGAEQLYERNEVPFGMEGKHSIKQETGSEVYLVEMAQDVEEPEIKEEQVSDLEENDALKEEQRGPKEDQEVTREDSEHESDDEEDDDDDVADKDEEGENPDSLIKQHVVLNCDQCEASDFTFKGLMTHLQRAHSAIKCFTTCCGGRYHTRIRLLEHVRYVFDPTSFKCEHCELAQYFINGPALKRHLKLKHGVQVSTRSYNLTNRLNKDKTPAEKSEEQLRRMEEQEKRRSERAAEDKMMRDHVTFGCIPCGTTFDTYTELFRHSRVEHKQKPVVTCCGNRYHNRPRLLQHIQSVVNPVAFRCELCFRCFKSNYARNLHCAEMHPTEDAVKFRCDRCPKVFVREIKYRKHMQDHEDCDRDEIKCEYCGKLYKSRHILYMHVRNKHAEPRFVCDICAKAFVMRSEFIKHKQEHENPDQLKMQCQHCLKWFKNRQYWRQHIRLHVVGEVKCEICGRMTPNRVAYRSHKKNAHGDRNHKCEWCGKSFTKALTLREHVASRHTGATLYSCSFCPKTFNSNANMHSHQKKMHPVEWLAAKTSKETSKAKAREPGSGEVESEDDSIDT</sequence>
<feature type="domain" description="C2H2-type" evidence="7">
    <location>
        <begin position="491"/>
        <end position="513"/>
    </location>
</feature>
<dbReference type="PROSITE" id="PS50157">
    <property type="entry name" value="ZINC_FINGER_C2H2_2"/>
    <property type="match status" value="7"/>
</dbReference>
<feature type="compositionally biased region" description="Basic and acidic residues" evidence="6">
    <location>
        <begin position="127"/>
        <end position="147"/>
    </location>
</feature>
<feature type="domain" description="C2H2-type" evidence="7">
    <location>
        <begin position="546"/>
        <end position="574"/>
    </location>
</feature>
<feature type="domain" description="C2H2-type" evidence="7">
    <location>
        <begin position="461"/>
        <end position="488"/>
    </location>
</feature>